<feature type="transmembrane region" description="Helical" evidence="24">
    <location>
        <begin position="6"/>
        <end position="29"/>
    </location>
</feature>
<dbReference type="PROSITE" id="PS50109">
    <property type="entry name" value="HIS_KIN"/>
    <property type="match status" value="1"/>
</dbReference>
<keyword evidence="11" id="KW-0808">Transferase</keyword>
<dbReference type="GO" id="GO:0005886">
    <property type="term" value="C:plasma membrane"/>
    <property type="evidence" value="ECO:0007669"/>
    <property type="project" value="UniProtKB-SubCell"/>
</dbReference>
<evidence type="ECO:0000256" key="19">
    <source>
        <dbReference type="ARBA" id="ARBA00023012"/>
    </source>
</evidence>
<comment type="cofactor">
    <cofactor evidence="2">
        <name>[4Fe-4S] cluster</name>
        <dbReference type="ChEBI" id="CHEBI:49883"/>
    </cofactor>
</comment>
<keyword evidence="27" id="KW-1185">Reference proteome</keyword>
<dbReference type="GO" id="GO:0046983">
    <property type="term" value="F:protein dimerization activity"/>
    <property type="evidence" value="ECO:0007669"/>
    <property type="project" value="InterPro"/>
</dbReference>
<dbReference type="InterPro" id="IPR017171">
    <property type="entry name" value="Sig_transdc_His_kinase_MctS"/>
</dbReference>
<evidence type="ECO:0000256" key="12">
    <source>
        <dbReference type="ARBA" id="ARBA00022692"/>
    </source>
</evidence>
<evidence type="ECO:0000256" key="18">
    <source>
        <dbReference type="ARBA" id="ARBA00023004"/>
    </source>
</evidence>
<dbReference type="EC" id="2.7.13.3" evidence="5"/>
<evidence type="ECO:0000256" key="15">
    <source>
        <dbReference type="ARBA" id="ARBA00022777"/>
    </source>
</evidence>
<proteinExistence type="predicted"/>
<keyword evidence="14" id="KW-0547">Nucleotide-binding</keyword>
<dbReference type="OrthoDB" id="9797605at2"/>
<dbReference type="AlphaFoldDB" id="A0A420E7Z6"/>
<dbReference type="Pfam" id="PF02518">
    <property type="entry name" value="HATPase_c"/>
    <property type="match status" value="1"/>
</dbReference>
<dbReference type="Proteomes" id="UP000286482">
    <property type="component" value="Unassembled WGS sequence"/>
</dbReference>
<keyword evidence="8" id="KW-0004">4Fe-4S</keyword>
<evidence type="ECO:0000256" key="22">
    <source>
        <dbReference type="ARBA" id="ARBA00024827"/>
    </source>
</evidence>
<dbReference type="GO" id="GO:0005737">
    <property type="term" value="C:cytoplasm"/>
    <property type="evidence" value="ECO:0007669"/>
    <property type="project" value="UniProtKB-SubCell"/>
</dbReference>
<dbReference type="PANTHER" id="PTHR24421">
    <property type="entry name" value="NITRATE/NITRITE SENSOR PROTEIN NARX-RELATED"/>
    <property type="match status" value="1"/>
</dbReference>
<evidence type="ECO:0000256" key="4">
    <source>
        <dbReference type="ARBA" id="ARBA00004651"/>
    </source>
</evidence>
<evidence type="ECO:0000256" key="24">
    <source>
        <dbReference type="SAM" id="Phobius"/>
    </source>
</evidence>
<protein>
    <recommendedName>
        <fullName evidence="6">Oxygen sensor histidine kinase NreB</fullName>
        <ecNumber evidence="5">2.7.13.3</ecNumber>
    </recommendedName>
    <alternativeName>
        <fullName evidence="23">Nitrogen regulation protein B</fullName>
    </alternativeName>
</protein>
<evidence type="ECO:0000256" key="7">
    <source>
        <dbReference type="ARBA" id="ARBA00022475"/>
    </source>
</evidence>
<evidence type="ECO:0000256" key="21">
    <source>
        <dbReference type="ARBA" id="ARBA00023136"/>
    </source>
</evidence>
<dbReference type="EMBL" id="RAQO01000009">
    <property type="protein sequence ID" value="RKF14293.1"/>
    <property type="molecule type" value="Genomic_DNA"/>
</dbReference>
<dbReference type="InterPro" id="IPR004358">
    <property type="entry name" value="Sig_transdc_His_kin-like_C"/>
</dbReference>
<dbReference type="GO" id="GO:0005524">
    <property type="term" value="F:ATP binding"/>
    <property type="evidence" value="ECO:0007669"/>
    <property type="project" value="UniProtKB-KW"/>
</dbReference>
<keyword evidence="19" id="KW-0902">Two-component regulatory system</keyword>
<dbReference type="Gene3D" id="1.20.5.1930">
    <property type="match status" value="1"/>
</dbReference>
<evidence type="ECO:0000256" key="6">
    <source>
        <dbReference type="ARBA" id="ARBA00017322"/>
    </source>
</evidence>
<evidence type="ECO:0000256" key="1">
    <source>
        <dbReference type="ARBA" id="ARBA00000085"/>
    </source>
</evidence>
<dbReference type="PANTHER" id="PTHR24421:SF10">
    <property type="entry name" value="NITRATE_NITRITE SENSOR PROTEIN NARQ"/>
    <property type="match status" value="1"/>
</dbReference>
<dbReference type="InterPro" id="IPR033480">
    <property type="entry name" value="sCache_2"/>
</dbReference>
<evidence type="ECO:0000256" key="10">
    <source>
        <dbReference type="ARBA" id="ARBA00022553"/>
    </source>
</evidence>
<accession>A0A420E7Z6</accession>
<evidence type="ECO:0000256" key="16">
    <source>
        <dbReference type="ARBA" id="ARBA00022840"/>
    </source>
</evidence>
<evidence type="ECO:0000259" key="25">
    <source>
        <dbReference type="PROSITE" id="PS50109"/>
    </source>
</evidence>
<keyword evidence="9" id="KW-0963">Cytoplasm</keyword>
<keyword evidence="18" id="KW-0408">Iron</keyword>
<name>A0A420E7Z6_9ALTE</name>
<evidence type="ECO:0000256" key="2">
    <source>
        <dbReference type="ARBA" id="ARBA00001966"/>
    </source>
</evidence>
<dbReference type="Gene3D" id="3.30.450.20">
    <property type="entry name" value="PAS domain"/>
    <property type="match status" value="1"/>
</dbReference>
<comment type="function">
    <text evidence="22">Member of the two-component regulatory system NreB/NreC involved in the control of dissimilatory nitrate/nitrite reduction in response to oxygen. NreB functions as a direct oxygen sensor histidine kinase which is autophosphorylated, in the absence of oxygen, probably at the conserved histidine residue, and transfers its phosphate group probably to a conserved aspartate residue of NreC. NreB/NreC activates the expression of the nitrate (narGHJI) and nitrite (nir) reductase operons, as well as the putative nitrate transporter gene narT.</text>
</comment>
<keyword evidence="13" id="KW-0479">Metal-binding</keyword>
<evidence type="ECO:0000256" key="5">
    <source>
        <dbReference type="ARBA" id="ARBA00012438"/>
    </source>
</evidence>
<evidence type="ECO:0000256" key="13">
    <source>
        <dbReference type="ARBA" id="ARBA00022723"/>
    </source>
</evidence>
<dbReference type="GO" id="GO:0046872">
    <property type="term" value="F:metal ion binding"/>
    <property type="evidence" value="ECO:0007669"/>
    <property type="project" value="UniProtKB-KW"/>
</dbReference>
<keyword evidence="16" id="KW-0067">ATP-binding</keyword>
<evidence type="ECO:0000256" key="3">
    <source>
        <dbReference type="ARBA" id="ARBA00004496"/>
    </source>
</evidence>
<dbReference type="Pfam" id="PF17200">
    <property type="entry name" value="sCache_2"/>
    <property type="match status" value="1"/>
</dbReference>
<organism evidence="26 27">
    <name type="scientific">Alginatibacterium sediminis</name>
    <dbReference type="NCBI Taxonomy" id="2164068"/>
    <lineage>
        <taxon>Bacteria</taxon>
        <taxon>Pseudomonadati</taxon>
        <taxon>Pseudomonadota</taxon>
        <taxon>Gammaproteobacteria</taxon>
        <taxon>Alteromonadales</taxon>
        <taxon>Alteromonadaceae</taxon>
        <taxon>Alginatibacterium</taxon>
    </lineage>
</organism>
<keyword evidence="15 26" id="KW-0418">Kinase</keyword>
<comment type="catalytic activity">
    <reaction evidence="1">
        <text>ATP + protein L-histidine = ADP + protein N-phospho-L-histidine.</text>
        <dbReference type="EC" id="2.7.13.3"/>
    </reaction>
</comment>
<evidence type="ECO:0000313" key="26">
    <source>
        <dbReference type="EMBL" id="RKF14293.1"/>
    </source>
</evidence>
<dbReference type="InterPro" id="IPR036890">
    <property type="entry name" value="HATPase_C_sf"/>
</dbReference>
<evidence type="ECO:0000256" key="17">
    <source>
        <dbReference type="ARBA" id="ARBA00022989"/>
    </source>
</evidence>
<dbReference type="CDD" id="cd16917">
    <property type="entry name" value="HATPase_UhpB-NarQ-NarX-like"/>
    <property type="match status" value="1"/>
</dbReference>
<feature type="domain" description="Histidine kinase" evidence="25">
    <location>
        <begin position="254"/>
        <end position="456"/>
    </location>
</feature>
<evidence type="ECO:0000256" key="11">
    <source>
        <dbReference type="ARBA" id="ARBA00022679"/>
    </source>
</evidence>
<dbReference type="Pfam" id="PF07730">
    <property type="entry name" value="HisKA_3"/>
    <property type="match status" value="1"/>
</dbReference>
<dbReference type="GO" id="GO:0051539">
    <property type="term" value="F:4 iron, 4 sulfur cluster binding"/>
    <property type="evidence" value="ECO:0007669"/>
    <property type="project" value="UniProtKB-KW"/>
</dbReference>
<feature type="transmembrane region" description="Helical" evidence="24">
    <location>
        <begin position="204"/>
        <end position="225"/>
    </location>
</feature>
<comment type="caution">
    <text evidence="26">The sequence shown here is derived from an EMBL/GenBank/DDBJ whole genome shotgun (WGS) entry which is preliminary data.</text>
</comment>
<keyword evidence="21 24" id="KW-0472">Membrane</keyword>
<evidence type="ECO:0000256" key="23">
    <source>
        <dbReference type="ARBA" id="ARBA00030800"/>
    </source>
</evidence>
<dbReference type="InterPro" id="IPR011712">
    <property type="entry name" value="Sig_transdc_His_kin_sub3_dim/P"/>
</dbReference>
<dbReference type="SMART" id="SM00387">
    <property type="entry name" value="HATPase_c"/>
    <property type="match status" value="1"/>
</dbReference>
<dbReference type="PRINTS" id="PR00344">
    <property type="entry name" value="BCTRLSENSOR"/>
</dbReference>
<evidence type="ECO:0000256" key="8">
    <source>
        <dbReference type="ARBA" id="ARBA00022485"/>
    </source>
</evidence>
<evidence type="ECO:0000256" key="20">
    <source>
        <dbReference type="ARBA" id="ARBA00023014"/>
    </source>
</evidence>
<reference evidence="26 27" key="1">
    <citation type="submission" date="2018-09" db="EMBL/GenBank/DDBJ databases">
        <authorList>
            <person name="Wang Z."/>
        </authorList>
    </citation>
    <scope>NUCLEOTIDE SEQUENCE [LARGE SCALE GENOMIC DNA]</scope>
    <source>
        <strain evidence="26 27">ALS 81</strain>
    </source>
</reference>
<dbReference type="PIRSF" id="PIRSF037314">
    <property type="entry name" value="STHK_MctS"/>
    <property type="match status" value="1"/>
</dbReference>
<dbReference type="InterPro" id="IPR050482">
    <property type="entry name" value="Sensor_HK_TwoCompSys"/>
</dbReference>
<evidence type="ECO:0000313" key="27">
    <source>
        <dbReference type="Proteomes" id="UP000286482"/>
    </source>
</evidence>
<dbReference type="Gene3D" id="3.30.565.10">
    <property type="entry name" value="Histidine kinase-like ATPase, C-terminal domain"/>
    <property type="match status" value="1"/>
</dbReference>
<keyword evidence="10" id="KW-0597">Phosphoprotein</keyword>
<keyword evidence="12 24" id="KW-0812">Transmembrane</keyword>
<dbReference type="InterPro" id="IPR005467">
    <property type="entry name" value="His_kinase_dom"/>
</dbReference>
<dbReference type="GO" id="GO:0000155">
    <property type="term" value="F:phosphorelay sensor kinase activity"/>
    <property type="evidence" value="ECO:0007669"/>
    <property type="project" value="InterPro"/>
</dbReference>
<keyword evidence="17 24" id="KW-1133">Transmembrane helix</keyword>
<dbReference type="SUPFAM" id="SSF55874">
    <property type="entry name" value="ATPase domain of HSP90 chaperone/DNA topoisomerase II/histidine kinase"/>
    <property type="match status" value="1"/>
</dbReference>
<sequence>MFSLKFKIILLSIVPLIAVTSLIATLVLYQSQVLTNQQRSLLQDNILENKRAELRNHISQALASINEIYLDNSLDPNVAKHQAKQIINRLRFSNDGYFYIYTLEGVNLVHPINPELVGENLWDYQDSQGTFLIQDLIAQAKAGGGYSTYLWEKPSTGELERKLGVVTLLDKWQWMLGTGVYLDEIDRVVSKLDLQMEANIERTFSWIFFVCTTAMVLIGVLGASLNISEHKLADKKLKQLTKRIIDSQEQERTRVSRELHDGINQLLVSIKYRLETATECEGTSEVVTESLQHGLSTINEAIGEIRRISRDLRPSILDDLGLHAALNSLCQEFEQRTGIDLFFESNIENLELSETVETTLYRVTQEALQNIEKHSKADTIDIHLQASPKQLKMSIQDNGCGFDAHKARRRKELSPHGNGFGLRNIRERIAFIDGIVEVKSQVGQGTQLKVQVPLTIHGTNQALAQPIMEAQ</sequence>
<dbReference type="InterPro" id="IPR003594">
    <property type="entry name" value="HATPase_dom"/>
</dbReference>
<dbReference type="SMART" id="SM01049">
    <property type="entry name" value="Cache_2"/>
    <property type="match status" value="1"/>
</dbReference>
<keyword evidence="20" id="KW-0411">Iron-sulfur</keyword>
<comment type="subcellular location">
    <subcellularLocation>
        <location evidence="4">Cell membrane</location>
        <topology evidence="4">Multi-pass membrane protein</topology>
    </subcellularLocation>
    <subcellularLocation>
        <location evidence="3">Cytoplasm</location>
    </subcellularLocation>
</comment>
<gene>
    <name evidence="26" type="ORF">DBZ36_16650</name>
</gene>
<evidence type="ECO:0000256" key="14">
    <source>
        <dbReference type="ARBA" id="ARBA00022741"/>
    </source>
</evidence>
<dbReference type="RefSeq" id="WP_120356104.1">
    <property type="nucleotide sequence ID" value="NZ_RAQO01000009.1"/>
</dbReference>
<keyword evidence="7" id="KW-1003">Cell membrane</keyword>
<evidence type="ECO:0000256" key="9">
    <source>
        <dbReference type="ARBA" id="ARBA00022490"/>
    </source>
</evidence>